<evidence type="ECO:0000313" key="2">
    <source>
        <dbReference type="EMBL" id="SVE18362.1"/>
    </source>
</evidence>
<feature type="non-terminal residue" evidence="2">
    <location>
        <position position="41"/>
    </location>
</feature>
<dbReference type="EMBL" id="UINC01199773">
    <property type="protein sequence ID" value="SVE18362.1"/>
    <property type="molecule type" value="Genomic_DNA"/>
</dbReference>
<reference evidence="2" key="1">
    <citation type="submission" date="2018-05" db="EMBL/GenBank/DDBJ databases">
        <authorList>
            <person name="Lanie J.A."/>
            <person name="Ng W.-L."/>
            <person name="Kazmierczak K.M."/>
            <person name="Andrzejewski T.M."/>
            <person name="Davidsen T.M."/>
            <person name="Wayne K.J."/>
            <person name="Tettelin H."/>
            <person name="Glass J.I."/>
            <person name="Rusch D."/>
            <person name="Podicherti R."/>
            <person name="Tsui H.-C.T."/>
            <person name="Winkler M.E."/>
        </authorList>
    </citation>
    <scope>NUCLEOTIDE SEQUENCE</scope>
</reference>
<evidence type="ECO:0000256" key="1">
    <source>
        <dbReference type="SAM" id="MobiDB-lite"/>
    </source>
</evidence>
<dbReference type="AlphaFoldDB" id="A0A383BEJ7"/>
<protein>
    <submittedName>
        <fullName evidence="2">Uncharacterized protein</fullName>
    </submittedName>
</protein>
<organism evidence="2">
    <name type="scientific">marine metagenome</name>
    <dbReference type="NCBI Taxonomy" id="408172"/>
    <lineage>
        <taxon>unclassified sequences</taxon>
        <taxon>metagenomes</taxon>
        <taxon>ecological metagenomes</taxon>
    </lineage>
</organism>
<gene>
    <name evidence="2" type="ORF">METZ01_LOCUS471216</name>
</gene>
<feature type="non-terminal residue" evidence="2">
    <location>
        <position position="1"/>
    </location>
</feature>
<feature type="compositionally biased region" description="Low complexity" evidence="1">
    <location>
        <begin position="1"/>
        <end position="10"/>
    </location>
</feature>
<proteinExistence type="predicted"/>
<feature type="region of interest" description="Disordered" evidence="1">
    <location>
        <begin position="1"/>
        <end position="25"/>
    </location>
</feature>
<accession>A0A383BEJ7</accession>
<sequence length="41" mass="4716">AGRRGTAAGERGVRSRPRTHQGWSAPREKWRRLSVLYPSRI</sequence>
<name>A0A383BEJ7_9ZZZZ</name>